<keyword evidence="6" id="KW-1185">Reference proteome</keyword>
<accession>U2V6X1</accession>
<dbReference type="Proteomes" id="UP000016638">
    <property type="component" value="Unassembled WGS sequence"/>
</dbReference>
<evidence type="ECO:0000256" key="3">
    <source>
        <dbReference type="SAM" id="Phobius"/>
    </source>
</evidence>
<gene>
    <name evidence="5" type="ORF">HMPREF1316_2557</name>
</gene>
<organism evidence="5 6">
    <name type="scientific">Olsenella profusa F0195</name>
    <dbReference type="NCBI Taxonomy" id="1125712"/>
    <lineage>
        <taxon>Bacteria</taxon>
        <taxon>Bacillati</taxon>
        <taxon>Actinomycetota</taxon>
        <taxon>Coriobacteriia</taxon>
        <taxon>Coriobacteriales</taxon>
        <taxon>Atopobiaceae</taxon>
        <taxon>Olsenella</taxon>
    </lineage>
</organism>
<evidence type="ECO:0000256" key="1">
    <source>
        <dbReference type="ARBA" id="ARBA00023125"/>
    </source>
</evidence>
<dbReference type="InterPro" id="IPR009057">
    <property type="entry name" value="Homeodomain-like_sf"/>
</dbReference>
<dbReference type="OrthoDB" id="3193022at2"/>
<evidence type="ECO:0000256" key="2">
    <source>
        <dbReference type="PROSITE-ProRule" id="PRU00335"/>
    </source>
</evidence>
<dbReference type="SUPFAM" id="SSF46689">
    <property type="entry name" value="Homeodomain-like"/>
    <property type="match status" value="1"/>
</dbReference>
<evidence type="ECO:0000313" key="5">
    <source>
        <dbReference type="EMBL" id="ERL11107.1"/>
    </source>
</evidence>
<dbReference type="GO" id="GO:0003677">
    <property type="term" value="F:DNA binding"/>
    <property type="evidence" value="ECO:0007669"/>
    <property type="project" value="UniProtKB-UniRule"/>
</dbReference>
<dbReference type="EMBL" id="AWEZ01000001">
    <property type="protein sequence ID" value="ERL11107.1"/>
    <property type="molecule type" value="Genomic_DNA"/>
</dbReference>
<keyword evidence="1 2" id="KW-0238">DNA-binding</keyword>
<feature type="domain" description="HTH tetR-type" evidence="4">
    <location>
        <begin position="10"/>
        <end position="70"/>
    </location>
</feature>
<dbReference type="AlphaFoldDB" id="U2V6X1"/>
<feature type="DNA-binding region" description="H-T-H motif" evidence="2">
    <location>
        <begin position="33"/>
        <end position="52"/>
    </location>
</feature>
<evidence type="ECO:0000259" key="4">
    <source>
        <dbReference type="PROSITE" id="PS50977"/>
    </source>
</evidence>
<feature type="transmembrane region" description="Helical" evidence="3">
    <location>
        <begin position="146"/>
        <end position="164"/>
    </location>
</feature>
<keyword evidence="3" id="KW-0812">Transmembrane</keyword>
<dbReference type="eggNOG" id="COG1309">
    <property type="taxonomic scope" value="Bacteria"/>
</dbReference>
<proteinExistence type="predicted"/>
<evidence type="ECO:0000313" key="6">
    <source>
        <dbReference type="Proteomes" id="UP000016638"/>
    </source>
</evidence>
<dbReference type="PATRIC" id="fig|1125712.3.peg.1"/>
<dbReference type="Pfam" id="PF00440">
    <property type="entry name" value="TetR_N"/>
    <property type="match status" value="1"/>
</dbReference>
<keyword evidence="3" id="KW-0472">Membrane</keyword>
<dbReference type="Gene3D" id="1.10.357.10">
    <property type="entry name" value="Tetracycline Repressor, domain 2"/>
    <property type="match status" value="1"/>
</dbReference>
<sequence length="192" mass="21150">MGKRDSRTVAATKRRITDGLFEIMRDDPIERITVREVCGRAGITRSTFYTHFSSVYDVRDQCEAEISERVEEVLFPEVLAALAPGGRRGCARTARCIEEALGDHFGHLAVLLNGADPSFVERARLAAMGVVCAHVGIERMSERQALVFYGTSSMLLGMYARWLASDRDMPLEELVATARSAVLRGPAKAMLG</sequence>
<dbReference type="RefSeq" id="WP_021724828.1">
    <property type="nucleotide sequence ID" value="NZ_AWEZ01000001.1"/>
</dbReference>
<dbReference type="STRING" id="1125712.HMPREF1316_2557"/>
<name>U2V6X1_9ACTN</name>
<dbReference type="InterPro" id="IPR001647">
    <property type="entry name" value="HTH_TetR"/>
</dbReference>
<keyword evidence="3" id="KW-1133">Transmembrane helix</keyword>
<protein>
    <submittedName>
        <fullName evidence="5">Transcriptional regulator, TetR family</fullName>
    </submittedName>
</protein>
<reference evidence="5 6" key="1">
    <citation type="submission" date="2013-08" db="EMBL/GenBank/DDBJ databases">
        <authorList>
            <person name="Durkin A.S."/>
            <person name="Haft D.R."/>
            <person name="McCorrison J."/>
            <person name="Torralba M."/>
            <person name="Gillis M."/>
            <person name="Haft D.H."/>
            <person name="Methe B."/>
            <person name="Sutton G."/>
            <person name="Nelson K.E."/>
        </authorList>
    </citation>
    <scope>NUCLEOTIDE SEQUENCE [LARGE SCALE GENOMIC DNA]</scope>
    <source>
        <strain evidence="5 6">F0195</strain>
    </source>
</reference>
<comment type="caution">
    <text evidence="5">The sequence shown here is derived from an EMBL/GenBank/DDBJ whole genome shotgun (WGS) entry which is preliminary data.</text>
</comment>
<dbReference type="PROSITE" id="PS50977">
    <property type="entry name" value="HTH_TETR_2"/>
    <property type="match status" value="1"/>
</dbReference>